<keyword evidence="1" id="KW-1133">Transmembrane helix</keyword>
<dbReference type="AlphaFoldDB" id="A0A8J3B7F3"/>
<accession>A0A8J3B7F3</accession>
<keyword evidence="3" id="KW-1185">Reference proteome</keyword>
<evidence type="ECO:0000313" key="2">
    <source>
        <dbReference type="EMBL" id="GGJ91001.1"/>
    </source>
</evidence>
<dbReference type="EMBL" id="BMQB01000004">
    <property type="protein sequence ID" value="GGJ91001.1"/>
    <property type="molecule type" value="Genomic_DNA"/>
</dbReference>
<dbReference type="Proteomes" id="UP000649739">
    <property type="component" value="Unassembled WGS sequence"/>
</dbReference>
<dbReference type="RefSeq" id="WP_189169922.1">
    <property type="nucleotide sequence ID" value="NZ_BMQB01000004.1"/>
</dbReference>
<name>A0A8J3B7F3_9ACTN</name>
<gene>
    <name evidence="2" type="ORF">GCM10010123_21100</name>
</gene>
<keyword evidence="1" id="KW-0472">Membrane</keyword>
<reference evidence="2" key="2">
    <citation type="submission" date="2020-09" db="EMBL/GenBank/DDBJ databases">
        <authorList>
            <person name="Sun Q."/>
            <person name="Ohkuma M."/>
        </authorList>
    </citation>
    <scope>NUCLEOTIDE SEQUENCE</scope>
    <source>
        <strain evidence="2">JCM 3090</strain>
    </source>
</reference>
<comment type="caution">
    <text evidence="2">The sequence shown here is derived from an EMBL/GenBank/DDBJ whole genome shotgun (WGS) entry which is preliminary data.</text>
</comment>
<reference evidence="2" key="1">
    <citation type="journal article" date="2014" name="Int. J. Syst. Evol. Microbiol.">
        <title>Complete genome sequence of Corynebacterium casei LMG S-19264T (=DSM 44701T), isolated from a smear-ripened cheese.</title>
        <authorList>
            <consortium name="US DOE Joint Genome Institute (JGI-PGF)"/>
            <person name="Walter F."/>
            <person name="Albersmeier A."/>
            <person name="Kalinowski J."/>
            <person name="Ruckert C."/>
        </authorList>
    </citation>
    <scope>NUCLEOTIDE SEQUENCE</scope>
    <source>
        <strain evidence="2">JCM 3090</strain>
    </source>
</reference>
<evidence type="ECO:0000256" key="1">
    <source>
        <dbReference type="SAM" id="Phobius"/>
    </source>
</evidence>
<sequence length="109" mass="11419">MTTAEYHHTGDNISMHGDGNIGKVVGSIDPGPAVARARELIDLLHREGHLTADGTPTGPGTVEAILRQRERMPELFDAVRRRGGGFLLDALSGTAAAVVVALIGQIVNA</sequence>
<feature type="transmembrane region" description="Helical" evidence="1">
    <location>
        <begin position="86"/>
        <end position="107"/>
    </location>
</feature>
<organism evidence="2 3">
    <name type="scientific">Pilimelia anulata</name>
    <dbReference type="NCBI Taxonomy" id="53371"/>
    <lineage>
        <taxon>Bacteria</taxon>
        <taxon>Bacillati</taxon>
        <taxon>Actinomycetota</taxon>
        <taxon>Actinomycetes</taxon>
        <taxon>Micromonosporales</taxon>
        <taxon>Micromonosporaceae</taxon>
        <taxon>Pilimelia</taxon>
    </lineage>
</organism>
<evidence type="ECO:0000313" key="3">
    <source>
        <dbReference type="Proteomes" id="UP000649739"/>
    </source>
</evidence>
<protein>
    <submittedName>
        <fullName evidence="2">Uncharacterized protein</fullName>
    </submittedName>
</protein>
<keyword evidence="1" id="KW-0812">Transmembrane</keyword>
<proteinExistence type="predicted"/>